<gene>
    <name evidence="3" type="ORF">ENS64_02270</name>
</gene>
<feature type="transmembrane region" description="Helical" evidence="1">
    <location>
        <begin position="350"/>
        <end position="369"/>
    </location>
</feature>
<feature type="transmembrane region" description="Helical" evidence="1">
    <location>
        <begin position="236"/>
        <end position="257"/>
    </location>
</feature>
<name>A0A7C4QM83_9PLAN</name>
<sequence length="566" mass="62110">MSEAASPPAGRRLRRFWIVLSIGLLVQGGLGLDAARRWTPTHDEYWHLPYGLYYWQTGNLEADPINPPLVRLWASVPLWFSTVRLNLDGAEPTPYAVGDAFLRAAGPHYRGLFFQGRLMMLWWGLAGLVVAALWARAWFGEAAGMAAVVLWAGCPTLLSQAVVVTHDLPLAVATLAALAALARWAQRPTWGRAVMCGAWLGLAQLTKLTAVLLYPLSMVLWFVLPREAAPPPRRQSLAMWVVAGVVSWSVLCAGYGFQGVGRADGSEPAGDGFARRLLPKAYRMAWRRLANDLENVHPVFLNGEWRRGGFPLYYVYALGYKLPLGTLAAGVLSLGALCRRNATAATRRRIAAMVLAFLAFVVPASVSTNQIGVRYILPAYPCLLLWATHVTAWFDGRSLWRHKGGLVLLLASVPWALRYHPHHLAYFNEWAGGPVGGRQHVVDSNLDWGQDLYALAAELPGRTGGEPVSVAYFGSVPPTSAGLCGGPPTPFVPTPGWHAVSVNFVQGRPHTLRLPDGTFHRLDLDVYGYFRFFEPVARIGYSIDVYRLTPEDVARFYAAKAAVAEP</sequence>
<feature type="transmembrane region" description="Helical" evidence="1">
    <location>
        <begin position="16"/>
        <end position="35"/>
    </location>
</feature>
<keyword evidence="1" id="KW-1133">Transmembrane helix</keyword>
<feature type="domain" description="Glycosyltransferase RgtA/B/C/D-like" evidence="2">
    <location>
        <begin position="115"/>
        <end position="225"/>
    </location>
</feature>
<feature type="transmembrane region" description="Helical" evidence="1">
    <location>
        <begin position="145"/>
        <end position="163"/>
    </location>
</feature>
<keyword evidence="1" id="KW-0472">Membrane</keyword>
<dbReference type="Pfam" id="PF13231">
    <property type="entry name" value="PMT_2"/>
    <property type="match status" value="1"/>
</dbReference>
<feature type="transmembrane region" description="Helical" evidence="1">
    <location>
        <begin position="205"/>
        <end position="224"/>
    </location>
</feature>
<feature type="transmembrane region" description="Helical" evidence="1">
    <location>
        <begin position="313"/>
        <end position="338"/>
    </location>
</feature>
<dbReference type="EMBL" id="DSVQ01000005">
    <property type="protein sequence ID" value="HGT38084.1"/>
    <property type="molecule type" value="Genomic_DNA"/>
</dbReference>
<keyword evidence="1" id="KW-0812">Transmembrane</keyword>
<reference evidence="3" key="1">
    <citation type="journal article" date="2020" name="mSystems">
        <title>Genome- and Community-Level Interaction Insights into Carbon Utilization and Element Cycling Functions of Hydrothermarchaeota in Hydrothermal Sediment.</title>
        <authorList>
            <person name="Zhou Z."/>
            <person name="Liu Y."/>
            <person name="Xu W."/>
            <person name="Pan J."/>
            <person name="Luo Z.H."/>
            <person name="Li M."/>
        </authorList>
    </citation>
    <scope>NUCLEOTIDE SEQUENCE [LARGE SCALE GENOMIC DNA]</scope>
    <source>
        <strain evidence="3">SpSt-508</strain>
    </source>
</reference>
<evidence type="ECO:0000313" key="3">
    <source>
        <dbReference type="EMBL" id="HGT38084.1"/>
    </source>
</evidence>
<feature type="transmembrane region" description="Helical" evidence="1">
    <location>
        <begin position="120"/>
        <end position="139"/>
    </location>
</feature>
<organism evidence="3">
    <name type="scientific">Schlesneria paludicola</name>
    <dbReference type="NCBI Taxonomy" id="360056"/>
    <lineage>
        <taxon>Bacteria</taxon>
        <taxon>Pseudomonadati</taxon>
        <taxon>Planctomycetota</taxon>
        <taxon>Planctomycetia</taxon>
        <taxon>Planctomycetales</taxon>
        <taxon>Planctomycetaceae</taxon>
        <taxon>Schlesneria</taxon>
    </lineage>
</organism>
<feature type="transmembrane region" description="Helical" evidence="1">
    <location>
        <begin position="375"/>
        <end position="394"/>
    </location>
</feature>
<dbReference type="InterPro" id="IPR038731">
    <property type="entry name" value="RgtA/B/C-like"/>
</dbReference>
<evidence type="ECO:0000256" key="1">
    <source>
        <dbReference type="SAM" id="Phobius"/>
    </source>
</evidence>
<accession>A0A7C4QM83</accession>
<proteinExistence type="predicted"/>
<dbReference type="AlphaFoldDB" id="A0A7C4QM83"/>
<protein>
    <recommendedName>
        <fullName evidence="2">Glycosyltransferase RgtA/B/C/D-like domain-containing protein</fullName>
    </recommendedName>
</protein>
<evidence type="ECO:0000259" key="2">
    <source>
        <dbReference type="Pfam" id="PF13231"/>
    </source>
</evidence>
<comment type="caution">
    <text evidence="3">The sequence shown here is derived from an EMBL/GenBank/DDBJ whole genome shotgun (WGS) entry which is preliminary data.</text>
</comment>